<evidence type="ECO:0000256" key="3">
    <source>
        <dbReference type="ARBA" id="ARBA00022603"/>
    </source>
</evidence>
<reference evidence="9" key="1">
    <citation type="submission" date="2015-01" db="EMBL/GenBank/DDBJ databases">
        <authorList>
            <person name="MANFREDI Pablo"/>
        </authorList>
    </citation>
    <scope>NUCLEOTIDE SEQUENCE [LARGE SCALE GENOMIC DNA]</scope>
    <source>
        <strain evidence="9">Ccyn2B</strain>
    </source>
</reference>
<dbReference type="Pfam" id="PF06325">
    <property type="entry name" value="PrmA"/>
    <property type="match status" value="1"/>
</dbReference>
<dbReference type="InterPro" id="IPR050078">
    <property type="entry name" value="Ribosomal_L11_MeTrfase_PrmA"/>
</dbReference>
<dbReference type="SUPFAM" id="SSF53335">
    <property type="entry name" value="S-adenosyl-L-methionine-dependent methyltransferases"/>
    <property type="match status" value="1"/>
</dbReference>
<evidence type="ECO:0000256" key="5">
    <source>
        <dbReference type="ARBA" id="ARBA00022691"/>
    </source>
</evidence>
<gene>
    <name evidence="6 8" type="primary">prmA</name>
    <name evidence="8" type="ORF">CCYN2B_120115</name>
</gene>
<feature type="domain" description="Rhodanese" evidence="7">
    <location>
        <begin position="15"/>
        <end position="52"/>
    </location>
</feature>
<keyword evidence="4 6" id="KW-0808">Transferase</keyword>
<dbReference type="GO" id="GO:0005840">
    <property type="term" value="C:ribosome"/>
    <property type="evidence" value="ECO:0007669"/>
    <property type="project" value="UniProtKB-KW"/>
</dbReference>
<evidence type="ECO:0000313" key="9">
    <source>
        <dbReference type="Proteomes" id="UP000038055"/>
    </source>
</evidence>
<dbReference type="AlphaFoldDB" id="A0A0B7H2R1"/>
<evidence type="ECO:0000256" key="4">
    <source>
        <dbReference type="ARBA" id="ARBA00022679"/>
    </source>
</evidence>
<keyword evidence="2 6" id="KW-0963">Cytoplasm</keyword>
<dbReference type="PANTHER" id="PTHR43648">
    <property type="entry name" value="ELECTRON TRANSFER FLAVOPROTEIN BETA SUBUNIT LYSINE METHYLTRANSFERASE"/>
    <property type="match status" value="1"/>
</dbReference>
<dbReference type="NCBIfam" id="NF001785">
    <property type="entry name" value="PRK00517.2-2"/>
    <property type="match status" value="1"/>
</dbReference>
<keyword evidence="9" id="KW-1185">Reference proteome</keyword>
<dbReference type="STRING" id="28189.CCYN74_110061"/>
<dbReference type="HAMAP" id="MF_00735">
    <property type="entry name" value="Methyltr_PrmA"/>
    <property type="match status" value="1"/>
</dbReference>
<evidence type="ECO:0000256" key="1">
    <source>
        <dbReference type="ARBA" id="ARBA00009741"/>
    </source>
</evidence>
<dbReference type="InterPro" id="IPR004498">
    <property type="entry name" value="Ribosomal_PrmA_MeTrfase"/>
</dbReference>
<accession>A0A0B7H2R1</accession>
<dbReference type="GO" id="GO:0032259">
    <property type="term" value="P:methylation"/>
    <property type="evidence" value="ECO:0007669"/>
    <property type="project" value="UniProtKB-KW"/>
</dbReference>
<sequence>MHNYIEYSFTIKPLGVASEILVAELAELGFESFVDSENGILAYIQENLWHKNILDDVYILQSAEFKISYTLKTIEQINWNEEWERNFSPIVVDDICTIRAPFHEVPNTTYDIIIEPKMSFGTGHHETTYMMLQFLLNTDLQEKKVLDMGCGTSVLAIMAEKRGAESVTAIDVDDWCVQNSVENIERNYCKNISVKLGNASLLDNQNFDIVIANINRNILLSDIPQYAKTLPSEGTLLLSGFYESDIPVITNKCNESNLKLVEKLERNQWVALKFRKN</sequence>
<dbReference type="EMBL" id="CDOD01000004">
    <property type="protein sequence ID" value="CEN32824.1"/>
    <property type="molecule type" value="Genomic_DNA"/>
</dbReference>
<dbReference type="RefSeq" id="WP_041990309.1">
    <property type="nucleotide sequence ID" value="NZ_CDOD01000004.1"/>
</dbReference>
<comment type="subcellular location">
    <subcellularLocation>
        <location evidence="6">Cytoplasm</location>
    </subcellularLocation>
</comment>
<comment type="function">
    <text evidence="6">Methylates ribosomal protein L11.</text>
</comment>
<dbReference type="GO" id="GO:0016279">
    <property type="term" value="F:protein-lysine N-methyltransferase activity"/>
    <property type="evidence" value="ECO:0007669"/>
    <property type="project" value="RHEA"/>
</dbReference>
<keyword evidence="5 6" id="KW-0949">S-adenosyl-L-methionine</keyword>
<dbReference type="PROSITE" id="PS50206">
    <property type="entry name" value="RHODANESE_3"/>
    <property type="match status" value="1"/>
</dbReference>
<protein>
    <recommendedName>
        <fullName evidence="6">Ribosomal protein L11 methyltransferase</fullName>
        <shortName evidence="6">L11 Mtase</shortName>
        <ecNumber evidence="6">2.1.1.-</ecNumber>
    </recommendedName>
</protein>
<dbReference type="InterPro" id="IPR001763">
    <property type="entry name" value="Rhodanese-like_dom"/>
</dbReference>
<feature type="binding site" evidence="6">
    <location>
        <position position="128"/>
    </location>
    <ligand>
        <name>S-adenosyl-L-methionine</name>
        <dbReference type="ChEBI" id="CHEBI:59789"/>
    </ligand>
</feature>
<dbReference type="InterPro" id="IPR029063">
    <property type="entry name" value="SAM-dependent_MTases_sf"/>
</dbReference>
<dbReference type="Gene3D" id="3.40.50.150">
    <property type="entry name" value="Vaccinia Virus protein VP39"/>
    <property type="match status" value="1"/>
</dbReference>
<feature type="binding site" evidence="6">
    <location>
        <position position="171"/>
    </location>
    <ligand>
        <name>S-adenosyl-L-methionine</name>
        <dbReference type="ChEBI" id="CHEBI:59789"/>
    </ligand>
</feature>
<organism evidence="8 9">
    <name type="scientific">Capnocytophaga cynodegmi</name>
    <dbReference type="NCBI Taxonomy" id="28189"/>
    <lineage>
        <taxon>Bacteria</taxon>
        <taxon>Pseudomonadati</taxon>
        <taxon>Bacteroidota</taxon>
        <taxon>Flavobacteriia</taxon>
        <taxon>Flavobacteriales</taxon>
        <taxon>Flavobacteriaceae</taxon>
        <taxon>Capnocytophaga</taxon>
    </lineage>
</organism>
<dbReference type="PANTHER" id="PTHR43648:SF1">
    <property type="entry name" value="ELECTRON TRANSFER FLAVOPROTEIN BETA SUBUNIT LYSINE METHYLTRANSFERASE"/>
    <property type="match status" value="1"/>
</dbReference>
<dbReference type="GO" id="GO:0005737">
    <property type="term" value="C:cytoplasm"/>
    <property type="evidence" value="ECO:0007669"/>
    <property type="project" value="UniProtKB-SubCell"/>
</dbReference>
<dbReference type="eggNOG" id="COG2264">
    <property type="taxonomic scope" value="Bacteria"/>
</dbReference>
<evidence type="ECO:0000256" key="2">
    <source>
        <dbReference type="ARBA" id="ARBA00022490"/>
    </source>
</evidence>
<evidence type="ECO:0000256" key="6">
    <source>
        <dbReference type="HAMAP-Rule" id="MF_00735"/>
    </source>
</evidence>
<proteinExistence type="inferred from homology"/>
<dbReference type="Proteomes" id="UP000038055">
    <property type="component" value="Unassembled WGS sequence"/>
</dbReference>
<name>A0A0B7H2R1_9FLAO</name>
<keyword evidence="3 6" id="KW-0489">Methyltransferase</keyword>
<dbReference type="CDD" id="cd02440">
    <property type="entry name" value="AdoMet_MTases"/>
    <property type="match status" value="1"/>
</dbReference>
<evidence type="ECO:0000259" key="7">
    <source>
        <dbReference type="PROSITE" id="PS50206"/>
    </source>
</evidence>
<keyword evidence="8" id="KW-0687">Ribonucleoprotein</keyword>
<feature type="binding site" evidence="6">
    <location>
        <position position="149"/>
    </location>
    <ligand>
        <name>S-adenosyl-L-methionine</name>
        <dbReference type="ChEBI" id="CHEBI:59789"/>
    </ligand>
</feature>
<evidence type="ECO:0000313" key="8">
    <source>
        <dbReference type="EMBL" id="CEN32824.1"/>
    </source>
</evidence>
<comment type="catalytic activity">
    <reaction evidence="6">
        <text>L-lysyl-[protein] + 3 S-adenosyl-L-methionine = N(6),N(6),N(6)-trimethyl-L-lysyl-[protein] + 3 S-adenosyl-L-homocysteine + 3 H(+)</text>
        <dbReference type="Rhea" id="RHEA:54192"/>
        <dbReference type="Rhea" id="RHEA-COMP:9752"/>
        <dbReference type="Rhea" id="RHEA-COMP:13826"/>
        <dbReference type="ChEBI" id="CHEBI:15378"/>
        <dbReference type="ChEBI" id="CHEBI:29969"/>
        <dbReference type="ChEBI" id="CHEBI:57856"/>
        <dbReference type="ChEBI" id="CHEBI:59789"/>
        <dbReference type="ChEBI" id="CHEBI:61961"/>
    </reaction>
</comment>
<dbReference type="EC" id="2.1.1.-" evidence="6"/>
<feature type="binding site" evidence="6">
    <location>
        <position position="213"/>
    </location>
    <ligand>
        <name>S-adenosyl-L-methionine</name>
        <dbReference type="ChEBI" id="CHEBI:59789"/>
    </ligand>
</feature>
<comment type="similarity">
    <text evidence="1 6">Belongs to the methyltransferase superfamily. PrmA family.</text>
</comment>
<keyword evidence="8" id="KW-0689">Ribosomal protein</keyword>